<protein>
    <submittedName>
        <fullName evidence="3">Spore germination protein D</fullName>
    </submittedName>
</protein>
<sequence length="218" mass="23942">MNRIILLIIAGISIMFISACNGEDSSGNEADYEETKKMVVDILQTDDGKQAIIEIISDDEIKKELAIESDVVKESINEKLVSEEGTEMWKNLFEDPSFVETFASSMEEEQQELMKKLMNDSDYQEQMLELLQNPEINEQMLSVLKGQEFRSHLEETIQQTLETPTFQAKIQEILLKAAEEQESGQGGSSGDSEESEGNGESSGNGGEDGGGSGGENGG</sequence>
<dbReference type="Pfam" id="PF17898">
    <property type="entry name" value="GerD"/>
    <property type="match status" value="1"/>
</dbReference>
<dbReference type="RefSeq" id="WP_264917260.1">
    <property type="nucleotide sequence ID" value="NZ_CP110224.1"/>
</dbReference>
<evidence type="ECO:0000256" key="1">
    <source>
        <dbReference type="SAM" id="MobiDB-lite"/>
    </source>
</evidence>
<dbReference type="InterPro" id="IPR041262">
    <property type="entry name" value="GerD_central"/>
</dbReference>
<feature type="region of interest" description="Disordered" evidence="1">
    <location>
        <begin position="174"/>
        <end position="218"/>
    </location>
</feature>
<dbReference type="EMBL" id="JAGGKX010000018">
    <property type="protein sequence ID" value="MBP1970938.1"/>
    <property type="molecule type" value="Genomic_DNA"/>
</dbReference>
<dbReference type="Proteomes" id="UP001519345">
    <property type="component" value="Unassembled WGS sequence"/>
</dbReference>
<proteinExistence type="predicted"/>
<evidence type="ECO:0000313" key="4">
    <source>
        <dbReference type="Proteomes" id="UP001519345"/>
    </source>
</evidence>
<evidence type="ECO:0000259" key="2">
    <source>
        <dbReference type="Pfam" id="PF17898"/>
    </source>
</evidence>
<reference evidence="3 4" key="1">
    <citation type="submission" date="2021-03" db="EMBL/GenBank/DDBJ databases">
        <title>Genomic Encyclopedia of Type Strains, Phase IV (KMG-IV): sequencing the most valuable type-strain genomes for metagenomic binning, comparative biology and taxonomic classification.</title>
        <authorList>
            <person name="Goeker M."/>
        </authorList>
    </citation>
    <scope>NUCLEOTIDE SEQUENCE [LARGE SCALE GENOMIC DNA]</scope>
    <source>
        <strain evidence="3 4">DSM 25609</strain>
    </source>
</reference>
<name>A0ABS4IJ00_9BACI</name>
<feature type="domain" description="Spore germination GerD central core" evidence="2">
    <location>
        <begin position="66"/>
        <end position="178"/>
    </location>
</feature>
<keyword evidence="4" id="KW-1185">Reference proteome</keyword>
<organism evidence="3 4">
    <name type="scientific">Virgibacillus natechei</name>
    <dbReference type="NCBI Taxonomy" id="1216297"/>
    <lineage>
        <taxon>Bacteria</taxon>
        <taxon>Bacillati</taxon>
        <taxon>Bacillota</taxon>
        <taxon>Bacilli</taxon>
        <taxon>Bacillales</taxon>
        <taxon>Bacillaceae</taxon>
        <taxon>Virgibacillus</taxon>
    </lineage>
</organism>
<dbReference type="PROSITE" id="PS51257">
    <property type="entry name" value="PROKAR_LIPOPROTEIN"/>
    <property type="match status" value="1"/>
</dbReference>
<accession>A0ABS4IJ00</accession>
<feature type="compositionally biased region" description="Gly residues" evidence="1">
    <location>
        <begin position="200"/>
        <end position="218"/>
    </location>
</feature>
<evidence type="ECO:0000313" key="3">
    <source>
        <dbReference type="EMBL" id="MBP1970938.1"/>
    </source>
</evidence>
<dbReference type="NCBIfam" id="NF040801">
    <property type="entry name" value="spore_GerD"/>
    <property type="match status" value="1"/>
</dbReference>
<gene>
    <name evidence="3" type="ORF">J2Z83_003074</name>
</gene>
<comment type="caution">
    <text evidence="3">The sequence shown here is derived from an EMBL/GenBank/DDBJ whole genome shotgun (WGS) entry which is preliminary data.</text>
</comment>